<keyword evidence="1" id="KW-0547">Nucleotide-binding</keyword>
<sequence>MFTHYYKNPEETAKAVDADGWFSTGDVAQVTNDGWFIIIDRVKNFFKLAQGEYVTPEKIENLYLTSNSLLTQAYAHGDFTNSYLVGVVGVDPNAIKSFLKQRMNFTDGDLADEEKILEICNRRETRVQILLHMNSNVGSKLNGFEKLHNIYVEFEPLRLDREVITPTSKLRRPIAYKYFKKQLDAMYKEGSIVKDIKL</sequence>
<evidence type="ECO:0000313" key="4">
    <source>
        <dbReference type="Proteomes" id="UP001497383"/>
    </source>
</evidence>
<dbReference type="SUPFAM" id="SSF56801">
    <property type="entry name" value="Acetyl-CoA synthetase-like"/>
    <property type="match status" value="1"/>
</dbReference>
<dbReference type="Proteomes" id="UP001497383">
    <property type="component" value="Chromosome 8"/>
</dbReference>
<evidence type="ECO:0000256" key="2">
    <source>
        <dbReference type="ARBA" id="ARBA00022840"/>
    </source>
</evidence>
<dbReference type="EMBL" id="OZ022412">
    <property type="protein sequence ID" value="CAK9442200.1"/>
    <property type="molecule type" value="Genomic_DNA"/>
</dbReference>
<dbReference type="PANTHER" id="PTHR43272">
    <property type="entry name" value="LONG-CHAIN-FATTY-ACID--COA LIGASE"/>
    <property type="match status" value="1"/>
</dbReference>
<gene>
    <name evidence="3" type="ORF">LODBEIA_P59430</name>
</gene>
<keyword evidence="4" id="KW-1185">Reference proteome</keyword>
<reference evidence="3 4" key="1">
    <citation type="submission" date="2024-03" db="EMBL/GenBank/DDBJ databases">
        <authorList>
            <person name="Brejova B."/>
        </authorList>
    </citation>
    <scope>NUCLEOTIDE SEQUENCE [LARGE SCALE GENOMIC DNA]</scope>
    <source>
        <strain evidence="3 4">CBS 14171</strain>
    </source>
</reference>
<evidence type="ECO:0000256" key="1">
    <source>
        <dbReference type="ARBA" id="ARBA00022741"/>
    </source>
</evidence>
<accession>A0ABP0ZUY1</accession>
<keyword evidence="2" id="KW-0067">ATP-binding</keyword>
<proteinExistence type="predicted"/>
<organism evidence="3 4">
    <name type="scientific">Lodderomyces beijingensis</name>
    <dbReference type="NCBI Taxonomy" id="1775926"/>
    <lineage>
        <taxon>Eukaryota</taxon>
        <taxon>Fungi</taxon>
        <taxon>Dikarya</taxon>
        <taxon>Ascomycota</taxon>
        <taxon>Saccharomycotina</taxon>
        <taxon>Pichiomycetes</taxon>
        <taxon>Debaryomycetaceae</taxon>
        <taxon>Candida/Lodderomyces clade</taxon>
        <taxon>Lodderomyces</taxon>
    </lineage>
</organism>
<name>A0ABP0ZUY1_9ASCO</name>
<dbReference type="PANTHER" id="PTHR43272:SF33">
    <property type="entry name" value="AMP-BINDING DOMAIN-CONTAINING PROTEIN-RELATED"/>
    <property type="match status" value="1"/>
</dbReference>
<dbReference type="Gene3D" id="3.40.50.12780">
    <property type="entry name" value="N-terminal domain of ligase-like"/>
    <property type="match status" value="1"/>
</dbReference>
<protein>
    <recommendedName>
        <fullName evidence="5">AMP-dependent synthetase/ligase domain-containing protein</fullName>
    </recommendedName>
</protein>
<dbReference type="RefSeq" id="XP_066832881.1">
    <property type="nucleotide sequence ID" value="XM_066976331.1"/>
</dbReference>
<evidence type="ECO:0008006" key="5">
    <source>
        <dbReference type="Google" id="ProtNLM"/>
    </source>
</evidence>
<dbReference type="GeneID" id="92211139"/>
<dbReference type="InterPro" id="IPR042099">
    <property type="entry name" value="ANL_N_sf"/>
</dbReference>
<evidence type="ECO:0000313" key="3">
    <source>
        <dbReference type="EMBL" id="CAK9442200.1"/>
    </source>
</evidence>